<feature type="region of interest" description="Disordered" evidence="2">
    <location>
        <begin position="897"/>
        <end position="922"/>
    </location>
</feature>
<reference evidence="4 5" key="1">
    <citation type="journal article" date="2020" name="Insects">
        <title>Bacteria Belonging to Pseudomonas typographi sp. nov. from the Bark Beetle Ips typographus Have Genomic Potential to Aid in the Host Ecology.</title>
        <authorList>
            <person name="Peral-Aranega E."/>
            <person name="Saati-Santamaria Z."/>
            <person name="Kolarik M."/>
            <person name="Rivas R."/>
            <person name="Garcia-Fraile P."/>
        </authorList>
    </citation>
    <scope>NUCLEOTIDE SEQUENCE [LARGE SCALE GENOMIC DNA]</scope>
    <source>
        <strain evidence="4 5">CA3A</strain>
    </source>
</reference>
<name>A0ABR7YY26_9PSED</name>
<evidence type="ECO:0000256" key="2">
    <source>
        <dbReference type="SAM" id="MobiDB-lite"/>
    </source>
</evidence>
<gene>
    <name evidence="4" type="ORF">HAQ05_05040</name>
</gene>
<sequence>MPSAEREQWSLERLLLRNIDDDLAGRLAFMRVCVDAPGSAAIGAVAGGIDRQWLLDTAKELDLAKAYEQALWAHYHPAAEHEHPALTLLRRPYEIGLELQLALAYQQGQIDEQDAVIFKTAIHAHDAQSWGAVTLQPVAFTLFDETAESAGAQIEGVMLLHDANQGRTLLYLPQAPGPTLSRHASVAAALGYLADRCLAPAMREYLAARALAGDPQWLAARLDQALLAGFRALFQSREAWPPGRSMAQQVLNEHTGRYIREHRQFARSNADLRAQNIELSRQQVVDAIRFALGMTPVIGTLVDIAEGLFSLHTAVRHFQNGNVSDGLVEVQMALLSVLGAYIDYLPAGAVISAPGRRAVARASRAAALQPLDRQRLASQQLRSDAPFEGYALARTLPVASAPGSGVLNGVYRTDGGHFIQRKGHVYAVQWDRTLHTWRLVPHGRKGYRQPIALSGDGQWESHGFLFGRNVLGGGLGGGNVVQGMADSAKGRLPLWLRRYLPQRLLAHVESRQQHFERALTDYHQLRGKALDHLRHYKQHPQGEANYQRCIDALNQEIRAGWALEEALDELSPRQREHIFNNPRHMQNQLRAYGASAEWNRAQLIEARRAGLVRAITAIDAELVPRRQQLVQLSQRLNAALDNDAPQATLLSLKQQIEACIAAVLNIHRSKRVLYIRQLAEEDALSDVLQALRKVPGKVGLKGIDEQIARTTGAQQAEWEKVKRIVIAIQERLEHRAPQVLEVLKTYTLLNLVILDEGSPGWAQVRDHHLSAVKHIDRATDIYVELPKAKLSRKERALVVEQMNDDLDAFTRKLKALARLYPALIEPRTYQRLLDQLTILRGKHVGAKLPERPPHSPRRITRPFQDADGYWWLGRRQDDGSMTVERLERPNETWIADHSSGRFVRRDRPRPQAPAAPPRAASELRADATEALRTADGALSRAELYQNASTTTGADLEDLLALEAVPLEKLAEQLQALPAAGDKALAQQLRAKAEQLRRQGRSLRLAYSLDANQPSASRLAYLLEQNQASIRRTQPRRRLSGPDGTDYLDEFEVTALDGTPLWYAHFHFQGAHTPLVDFSKAHLKTVVQRGLGLNWQRQQGDAAPTILRADLGPAFVYRFQHRFENT</sequence>
<evidence type="ECO:0000256" key="1">
    <source>
        <dbReference type="SAM" id="Coils"/>
    </source>
</evidence>
<protein>
    <recommendedName>
        <fullName evidence="3">Dermonecrotic toxin N-terminal domain-containing protein</fullName>
    </recommendedName>
</protein>
<organism evidence="4 5">
    <name type="scientific">Pseudomonas typographi</name>
    <dbReference type="NCBI Taxonomy" id="2715964"/>
    <lineage>
        <taxon>Bacteria</taxon>
        <taxon>Pseudomonadati</taxon>
        <taxon>Pseudomonadota</taxon>
        <taxon>Gammaproteobacteria</taxon>
        <taxon>Pseudomonadales</taxon>
        <taxon>Pseudomonadaceae</taxon>
        <taxon>Pseudomonas</taxon>
    </lineage>
</organism>
<keyword evidence="5" id="KW-1185">Reference proteome</keyword>
<dbReference type="EMBL" id="JAAOCA010000005">
    <property type="protein sequence ID" value="MBD1598077.1"/>
    <property type="molecule type" value="Genomic_DNA"/>
</dbReference>
<evidence type="ECO:0000259" key="3">
    <source>
        <dbReference type="Pfam" id="PF20178"/>
    </source>
</evidence>
<proteinExistence type="predicted"/>
<comment type="caution">
    <text evidence="4">The sequence shown here is derived from an EMBL/GenBank/DDBJ whole genome shotgun (WGS) entry which is preliminary data.</text>
</comment>
<evidence type="ECO:0000313" key="5">
    <source>
        <dbReference type="Proteomes" id="UP000805841"/>
    </source>
</evidence>
<dbReference type="Proteomes" id="UP000805841">
    <property type="component" value="Unassembled WGS sequence"/>
</dbReference>
<evidence type="ECO:0000313" key="4">
    <source>
        <dbReference type="EMBL" id="MBD1598077.1"/>
    </source>
</evidence>
<accession>A0ABR7YY26</accession>
<feature type="domain" description="Dermonecrotic toxin N-terminal" evidence="3">
    <location>
        <begin position="7"/>
        <end position="209"/>
    </location>
</feature>
<keyword evidence="1" id="KW-0175">Coiled coil</keyword>
<dbReference type="InterPro" id="IPR046673">
    <property type="entry name" value="ToxA_N"/>
</dbReference>
<feature type="coiled-coil region" evidence="1">
    <location>
        <begin position="978"/>
        <end position="1005"/>
    </location>
</feature>
<dbReference type="Pfam" id="PF20178">
    <property type="entry name" value="ToxA_N"/>
    <property type="match status" value="1"/>
</dbReference>